<feature type="domain" description="Exonuclease" evidence="6">
    <location>
        <begin position="417"/>
        <end position="592"/>
    </location>
</feature>
<dbReference type="AlphaFoldDB" id="A0A226DWJ4"/>
<dbReference type="InterPro" id="IPR047021">
    <property type="entry name" value="REXO1/3/4-like"/>
</dbReference>
<dbReference type="InterPro" id="IPR013520">
    <property type="entry name" value="Ribonucl_H"/>
</dbReference>
<keyword evidence="8" id="KW-1185">Reference proteome</keyword>
<dbReference type="Proteomes" id="UP000198287">
    <property type="component" value="Unassembled WGS sequence"/>
</dbReference>
<dbReference type="InterPro" id="IPR036397">
    <property type="entry name" value="RNaseH_sf"/>
</dbReference>
<reference evidence="7 8" key="1">
    <citation type="submission" date="2015-12" db="EMBL/GenBank/DDBJ databases">
        <title>The genome of Folsomia candida.</title>
        <authorList>
            <person name="Faddeeva A."/>
            <person name="Derks M.F."/>
            <person name="Anvar Y."/>
            <person name="Smit S."/>
            <person name="Van Straalen N."/>
            <person name="Roelofs D."/>
        </authorList>
    </citation>
    <scope>NUCLEOTIDE SEQUENCE [LARGE SCALE GENOMIC DNA]</scope>
    <source>
        <strain evidence="7 8">VU population</strain>
        <tissue evidence="7">Whole body</tissue>
    </source>
</reference>
<keyword evidence="7" id="KW-0269">Exonuclease</keyword>
<dbReference type="InterPro" id="IPR012337">
    <property type="entry name" value="RNaseH-like_sf"/>
</dbReference>
<keyword evidence="2" id="KW-0540">Nuclease</keyword>
<dbReference type="GO" id="GO:0005634">
    <property type="term" value="C:nucleus"/>
    <property type="evidence" value="ECO:0007669"/>
    <property type="project" value="TreeGrafter"/>
</dbReference>
<evidence type="ECO:0000256" key="1">
    <source>
        <dbReference type="ARBA" id="ARBA00022552"/>
    </source>
</evidence>
<dbReference type="OrthoDB" id="8191639at2759"/>
<dbReference type="SMART" id="SM00479">
    <property type="entry name" value="EXOIII"/>
    <property type="match status" value="1"/>
</dbReference>
<dbReference type="Pfam" id="PF21787">
    <property type="entry name" value="TNP-like_RNaseH_N"/>
    <property type="match status" value="1"/>
</dbReference>
<comment type="caution">
    <text evidence="7">The sequence shown here is derived from an EMBL/GenBank/DDBJ whole genome shotgun (WGS) entry which is preliminary data.</text>
</comment>
<dbReference type="InterPro" id="IPR048366">
    <property type="entry name" value="TNP-like_GBD"/>
</dbReference>
<evidence type="ECO:0000256" key="5">
    <source>
        <dbReference type="SAM" id="MobiDB-lite"/>
    </source>
</evidence>
<comment type="function">
    <text evidence="4">Exoribonuclease involved in ribosome biosynthesis. Involved in the processing of ITS1, the internal transcribed spacer localized between the 18S and 5.8S rRNAs.</text>
</comment>
<dbReference type="GO" id="GO:0004527">
    <property type="term" value="F:exonuclease activity"/>
    <property type="evidence" value="ECO:0007669"/>
    <property type="project" value="UniProtKB-KW"/>
</dbReference>
<dbReference type="Pfam" id="PF00929">
    <property type="entry name" value="RNase_T"/>
    <property type="match status" value="1"/>
</dbReference>
<organism evidence="7 8">
    <name type="scientific">Folsomia candida</name>
    <name type="common">Springtail</name>
    <dbReference type="NCBI Taxonomy" id="158441"/>
    <lineage>
        <taxon>Eukaryota</taxon>
        <taxon>Metazoa</taxon>
        <taxon>Ecdysozoa</taxon>
        <taxon>Arthropoda</taxon>
        <taxon>Hexapoda</taxon>
        <taxon>Collembola</taxon>
        <taxon>Entomobryomorpha</taxon>
        <taxon>Isotomoidea</taxon>
        <taxon>Isotomidae</taxon>
        <taxon>Proisotominae</taxon>
        <taxon>Folsomia</taxon>
    </lineage>
</organism>
<sequence>MNDYERDCVLMFDEMAIKKYIVYDKNMDNLLGIQDHGEGERILVPASEALVFMVRGLNTNWIQPYSFYFSQASTKSQDLRKGNHVLWQHIVDFYSKDISSEQRLAPKLSKFHIEIPDLSKMKVKLATQLLSKLVASGIKTLIDLPEGNDRKMTEDARPTSDFLLEMDSIFDLLNTSSRHVPGKPLKSANNYYKNLEKLRSYRSSSGTNCEKSEKTDLVSQNCHRFKKILQFRRKSVTQPGTSVRTTQQTSASSSSEFECSDDEYENDLQIQNYQGFDFFDLTDSHEIDLKDDNVTVYMANWCVKRLAIKRQATFEMDEFNIQEVVNWTCSTDRDSRLNLLKILIRCTPHDELKIVQRFVDNAKKRKSAHTNKHLSKKKRHAVGKEVVGVVAQMSTTVAQMPTTPPPTSWWEEVGMDGFVSLDCEMVTLNQKNSHGKFIQKAATVGIVDWKKDTILNETVYHKAGSYKVNSYAKKINGFEGSVLEKGRELSAVKEQTESIIEGKVVVTAGGASDLLSLGLVPSDYELFDIQTVFRKWSGQFTKAGDKVYQPINLRSLYFHYFGEDIQSGIHSALTDARATMRLFQEIYLPLALAKNPFSRSYEIEDGEFDNIKKI</sequence>
<dbReference type="GO" id="GO:0006364">
    <property type="term" value="P:rRNA processing"/>
    <property type="evidence" value="ECO:0007669"/>
    <property type="project" value="UniProtKB-KW"/>
</dbReference>
<dbReference type="InterPro" id="IPR048365">
    <property type="entry name" value="TNP-like_RNaseH_N"/>
</dbReference>
<proteinExistence type="predicted"/>
<feature type="region of interest" description="Disordered" evidence="5">
    <location>
        <begin position="236"/>
        <end position="256"/>
    </location>
</feature>
<evidence type="ECO:0000259" key="6">
    <source>
        <dbReference type="SMART" id="SM00479"/>
    </source>
</evidence>
<protein>
    <submittedName>
        <fullName evidence="7">RNA exonuclease 4</fullName>
    </submittedName>
</protein>
<dbReference type="Pfam" id="PF21788">
    <property type="entry name" value="TNP-like_GBD"/>
    <property type="match status" value="1"/>
</dbReference>
<gene>
    <name evidence="7" type="ORF">Fcan01_16814</name>
</gene>
<name>A0A226DWJ4_FOLCA</name>
<keyword evidence="3" id="KW-0378">Hydrolase</keyword>
<feature type="compositionally biased region" description="Low complexity" evidence="5">
    <location>
        <begin position="241"/>
        <end position="255"/>
    </location>
</feature>
<dbReference type="EMBL" id="LNIX01000011">
    <property type="protein sequence ID" value="OXA49087.1"/>
    <property type="molecule type" value="Genomic_DNA"/>
</dbReference>
<evidence type="ECO:0000256" key="3">
    <source>
        <dbReference type="ARBA" id="ARBA00022801"/>
    </source>
</evidence>
<dbReference type="Gene3D" id="3.30.420.10">
    <property type="entry name" value="Ribonuclease H-like superfamily/Ribonuclease H"/>
    <property type="match status" value="1"/>
</dbReference>
<evidence type="ECO:0000256" key="4">
    <source>
        <dbReference type="ARBA" id="ARBA00025599"/>
    </source>
</evidence>
<evidence type="ECO:0000256" key="2">
    <source>
        <dbReference type="ARBA" id="ARBA00022722"/>
    </source>
</evidence>
<dbReference type="PANTHER" id="PTHR12801">
    <property type="entry name" value="RNA EXONUCLEASE REXO1 / RECO3 FAMILY MEMBER-RELATED"/>
    <property type="match status" value="1"/>
</dbReference>
<dbReference type="STRING" id="158441.A0A226DWJ4"/>
<accession>A0A226DWJ4</accession>
<dbReference type="GO" id="GO:0003676">
    <property type="term" value="F:nucleic acid binding"/>
    <property type="evidence" value="ECO:0007669"/>
    <property type="project" value="InterPro"/>
</dbReference>
<dbReference type="PANTHER" id="PTHR12801:SF45">
    <property type="entry name" value="RNA EXONUCLEASE 4"/>
    <property type="match status" value="1"/>
</dbReference>
<dbReference type="SUPFAM" id="SSF53098">
    <property type="entry name" value="Ribonuclease H-like"/>
    <property type="match status" value="1"/>
</dbReference>
<evidence type="ECO:0000313" key="8">
    <source>
        <dbReference type="Proteomes" id="UP000198287"/>
    </source>
</evidence>
<keyword evidence="1" id="KW-0698">rRNA processing</keyword>
<evidence type="ECO:0000313" key="7">
    <source>
        <dbReference type="EMBL" id="OXA49087.1"/>
    </source>
</evidence>